<dbReference type="Proteomes" id="UP000036681">
    <property type="component" value="Unplaced"/>
</dbReference>
<protein>
    <submittedName>
        <fullName evidence="2">Lipoprotein</fullName>
    </submittedName>
</protein>
<organism evidence="1 2">
    <name type="scientific">Ascaris lumbricoides</name>
    <name type="common">Giant roundworm</name>
    <dbReference type="NCBI Taxonomy" id="6252"/>
    <lineage>
        <taxon>Eukaryota</taxon>
        <taxon>Metazoa</taxon>
        <taxon>Ecdysozoa</taxon>
        <taxon>Nematoda</taxon>
        <taxon>Chromadorea</taxon>
        <taxon>Rhabditida</taxon>
        <taxon>Spirurina</taxon>
        <taxon>Ascaridomorpha</taxon>
        <taxon>Ascaridoidea</taxon>
        <taxon>Ascarididae</taxon>
        <taxon>Ascaris</taxon>
    </lineage>
</organism>
<dbReference type="WBParaSite" id="ALUE_0000547301-mRNA-1">
    <property type="protein sequence ID" value="ALUE_0000547301-mRNA-1"/>
    <property type="gene ID" value="ALUE_0000547301"/>
</dbReference>
<keyword evidence="1" id="KW-1185">Reference proteome</keyword>
<evidence type="ECO:0000313" key="2">
    <source>
        <dbReference type="WBParaSite" id="ALUE_0000547301-mRNA-1"/>
    </source>
</evidence>
<sequence>MTELLMKGKEVLRSKEQTQALQLSCGEALSGGVLKSTTNGIEKQSVLCAPFAAMLTFRWQMSLSRLPIVRCCI</sequence>
<evidence type="ECO:0000313" key="1">
    <source>
        <dbReference type="Proteomes" id="UP000036681"/>
    </source>
</evidence>
<dbReference type="AlphaFoldDB" id="A0A0M3HSL2"/>
<proteinExistence type="predicted"/>
<accession>A0A0M3HSL2</accession>
<name>A0A0M3HSL2_ASCLU</name>
<reference evidence="2" key="1">
    <citation type="submission" date="2017-02" db="UniProtKB">
        <authorList>
            <consortium name="WormBaseParasite"/>
        </authorList>
    </citation>
    <scope>IDENTIFICATION</scope>
</reference>